<dbReference type="AlphaFoldDB" id="A0AAW1JZW4"/>
<sequence>MSVSVNNLPHRDGEISVDNETEVLALEIKKCCSCKYDIGPSLLYSNFLSRKCTLNYVLANTYNYNERVELLGIEVLLDIQKNWNLSRPVDEGERSVDDD</sequence>
<dbReference type="Proteomes" id="UP001458880">
    <property type="component" value="Unassembled WGS sequence"/>
</dbReference>
<accession>A0AAW1JZW4</accession>
<dbReference type="EMBL" id="JASPKY010000291">
    <property type="protein sequence ID" value="KAK9710551.1"/>
    <property type="molecule type" value="Genomic_DNA"/>
</dbReference>
<keyword evidence="2" id="KW-1185">Reference proteome</keyword>
<name>A0AAW1JZW4_POPJA</name>
<organism evidence="1 2">
    <name type="scientific">Popillia japonica</name>
    <name type="common">Japanese beetle</name>
    <dbReference type="NCBI Taxonomy" id="7064"/>
    <lineage>
        <taxon>Eukaryota</taxon>
        <taxon>Metazoa</taxon>
        <taxon>Ecdysozoa</taxon>
        <taxon>Arthropoda</taxon>
        <taxon>Hexapoda</taxon>
        <taxon>Insecta</taxon>
        <taxon>Pterygota</taxon>
        <taxon>Neoptera</taxon>
        <taxon>Endopterygota</taxon>
        <taxon>Coleoptera</taxon>
        <taxon>Polyphaga</taxon>
        <taxon>Scarabaeiformia</taxon>
        <taxon>Scarabaeidae</taxon>
        <taxon>Rutelinae</taxon>
        <taxon>Popillia</taxon>
    </lineage>
</organism>
<proteinExistence type="predicted"/>
<evidence type="ECO:0000313" key="1">
    <source>
        <dbReference type="EMBL" id="KAK9710551.1"/>
    </source>
</evidence>
<comment type="caution">
    <text evidence="1">The sequence shown here is derived from an EMBL/GenBank/DDBJ whole genome shotgun (WGS) entry which is preliminary data.</text>
</comment>
<protein>
    <submittedName>
        <fullName evidence="1">Uncharacterized protein</fullName>
    </submittedName>
</protein>
<gene>
    <name evidence="1" type="ORF">QE152_g25973</name>
</gene>
<evidence type="ECO:0000313" key="2">
    <source>
        <dbReference type="Proteomes" id="UP001458880"/>
    </source>
</evidence>
<reference evidence="1 2" key="1">
    <citation type="journal article" date="2024" name="BMC Genomics">
        <title>De novo assembly and annotation of Popillia japonica's genome with initial clues to its potential as an invasive pest.</title>
        <authorList>
            <person name="Cucini C."/>
            <person name="Boschi S."/>
            <person name="Funari R."/>
            <person name="Cardaioli E."/>
            <person name="Iannotti N."/>
            <person name="Marturano G."/>
            <person name="Paoli F."/>
            <person name="Bruttini M."/>
            <person name="Carapelli A."/>
            <person name="Frati F."/>
            <person name="Nardi F."/>
        </authorList>
    </citation>
    <scope>NUCLEOTIDE SEQUENCE [LARGE SCALE GENOMIC DNA]</scope>
    <source>
        <strain evidence="1">DMR45628</strain>
    </source>
</reference>